<evidence type="ECO:0000259" key="3">
    <source>
        <dbReference type="Pfam" id="PF02834"/>
    </source>
</evidence>
<evidence type="ECO:0000256" key="1">
    <source>
        <dbReference type="ARBA" id="ARBA00022801"/>
    </source>
</evidence>
<proteinExistence type="inferred from homology"/>
<dbReference type="PANTHER" id="PTHR35561:SF1">
    <property type="entry name" value="RNA 2',3'-CYCLIC PHOSPHODIESTERASE"/>
    <property type="match status" value="1"/>
</dbReference>
<dbReference type="PANTHER" id="PTHR35561">
    <property type="entry name" value="RNA 2',3'-CYCLIC PHOSPHODIESTERASE"/>
    <property type="match status" value="1"/>
</dbReference>
<evidence type="ECO:0000313" key="4">
    <source>
        <dbReference type="EMBL" id="MFD2761895.1"/>
    </source>
</evidence>
<dbReference type="Gene3D" id="3.90.1140.10">
    <property type="entry name" value="Cyclic phosphodiesterase"/>
    <property type="match status" value="1"/>
</dbReference>
<evidence type="ECO:0000256" key="2">
    <source>
        <dbReference type="HAMAP-Rule" id="MF_01940"/>
    </source>
</evidence>
<feature type="domain" description="Phosphoesterase HXTX" evidence="3">
    <location>
        <begin position="99"/>
        <end position="160"/>
    </location>
</feature>
<keyword evidence="5" id="KW-1185">Reference proteome</keyword>
<dbReference type="InterPro" id="IPR014051">
    <property type="entry name" value="Phosphoesterase_HXTX"/>
</dbReference>
<sequence length="186" mass="21424">MNLPHYFVAVPLPEELKQFFTERQSVLKGHLPYKQWTHREDFHVTLKFLGAAVKSDLDILLGELKRIETIPAFEVRAGELGTFGNPDKPRVLWGGVERKPELLQLHQLVETAAAKAGFQKENRMFRPHITLAKKWNGGKVDLKNWKEQYSGQHAFSVNQVIVYQIFPSQSPKYKPVRTFELVEEGS</sequence>
<accession>A0ABW5V8C5</accession>
<feature type="domain" description="Phosphoesterase HXTX" evidence="3">
    <location>
        <begin position="10"/>
        <end position="93"/>
    </location>
</feature>
<dbReference type="InterPro" id="IPR004175">
    <property type="entry name" value="RNA_CPDase"/>
</dbReference>
<dbReference type="Proteomes" id="UP001597502">
    <property type="component" value="Unassembled WGS sequence"/>
</dbReference>
<dbReference type="NCBIfam" id="TIGR02258">
    <property type="entry name" value="2_5_ligase"/>
    <property type="match status" value="1"/>
</dbReference>
<protein>
    <recommendedName>
        <fullName evidence="2">RNA 2',3'-cyclic phosphodiesterase</fullName>
        <shortName evidence="2">RNA 2',3'-CPDase</shortName>
        <ecNumber evidence="2">3.1.4.58</ecNumber>
    </recommendedName>
</protein>
<feature type="short sequence motif" description="HXTX 1" evidence="2">
    <location>
        <begin position="43"/>
        <end position="46"/>
    </location>
</feature>
<comment type="function">
    <text evidence="2">Hydrolyzes RNA 2',3'-cyclic phosphodiester to an RNA 2'-phosphomonoester.</text>
</comment>
<comment type="caution">
    <text evidence="4">The sequence shown here is derived from an EMBL/GenBank/DDBJ whole genome shotgun (WGS) entry which is preliminary data.</text>
</comment>
<name>A0ABW5V8C5_9BACI</name>
<feature type="active site" description="Proton donor" evidence="2">
    <location>
        <position position="43"/>
    </location>
</feature>
<comment type="catalytic activity">
    <reaction evidence="2">
        <text>a 3'-end 2',3'-cyclophospho-ribonucleotide-RNA + H2O = a 3'-end 2'-phospho-ribonucleotide-RNA + H(+)</text>
        <dbReference type="Rhea" id="RHEA:11828"/>
        <dbReference type="Rhea" id="RHEA-COMP:10464"/>
        <dbReference type="Rhea" id="RHEA-COMP:17353"/>
        <dbReference type="ChEBI" id="CHEBI:15377"/>
        <dbReference type="ChEBI" id="CHEBI:15378"/>
        <dbReference type="ChEBI" id="CHEBI:83064"/>
        <dbReference type="ChEBI" id="CHEBI:173113"/>
        <dbReference type="EC" id="3.1.4.58"/>
    </reaction>
</comment>
<dbReference type="Pfam" id="PF02834">
    <property type="entry name" value="LigT_PEase"/>
    <property type="match status" value="2"/>
</dbReference>
<reference evidence="5" key="1">
    <citation type="journal article" date="2019" name="Int. J. Syst. Evol. Microbiol.">
        <title>The Global Catalogue of Microorganisms (GCM) 10K type strain sequencing project: providing services to taxonomists for standard genome sequencing and annotation.</title>
        <authorList>
            <consortium name="The Broad Institute Genomics Platform"/>
            <consortium name="The Broad Institute Genome Sequencing Center for Infectious Disease"/>
            <person name="Wu L."/>
            <person name="Ma J."/>
        </authorList>
    </citation>
    <scope>NUCLEOTIDE SEQUENCE [LARGE SCALE GENOMIC DNA]</scope>
    <source>
        <strain evidence="5">TISTR 1535</strain>
    </source>
</reference>
<dbReference type="InterPro" id="IPR009097">
    <property type="entry name" value="Cyclic_Pdiesterase"/>
</dbReference>
<gene>
    <name evidence="4" type="primary">thpR</name>
    <name evidence="4" type="ORF">ACFSUO_13130</name>
</gene>
<dbReference type="EC" id="3.1.4.58" evidence="2"/>
<keyword evidence="1 2" id="KW-0378">Hydrolase</keyword>
<dbReference type="SUPFAM" id="SSF55144">
    <property type="entry name" value="LigT-like"/>
    <property type="match status" value="1"/>
</dbReference>
<feature type="short sequence motif" description="HXTX 2" evidence="2">
    <location>
        <begin position="128"/>
        <end position="131"/>
    </location>
</feature>
<dbReference type="RefSeq" id="WP_382394853.1">
    <property type="nucleotide sequence ID" value="NZ_JBHUNA010000030.1"/>
</dbReference>
<organism evidence="4 5">
    <name type="scientific">Lentibacillus juripiscarius</name>
    <dbReference type="NCBI Taxonomy" id="257446"/>
    <lineage>
        <taxon>Bacteria</taxon>
        <taxon>Bacillati</taxon>
        <taxon>Bacillota</taxon>
        <taxon>Bacilli</taxon>
        <taxon>Bacillales</taxon>
        <taxon>Bacillaceae</taxon>
        <taxon>Lentibacillus</taxon>
    </lineage>
</organism>
<comment type="similarity">
    <text evidence="2">Belongs to the 2H phosphoesterase superfamily. ThpR family.</text>
</comment>
<dbReference type="EMBL" id="JBHUNA010000030">
    <property type="protein sequence ID" value="MFD2761895.1"/>
    <property type="molecule type" value="Genomic_DNA"/>
</dbReference>
<evidence type="ECO:0000313" key="5">
    <source>
        <dbReference type="Proteomes" id="UP001597502"/>
    </source>
</evidence>
<feature type="active site" description="Proton acceptor" evidence="2">
    <location>
        <position position="128"/>
    </location>
</feature>
<dbReference type="HAMAP" id="MF_01940">
    <property type="entry name" value="RNA_CPDase"/>
    <property type="match status" value="1"/>
</dbReference>